<protein>
    <submittedName>
        <fullName evidence="3">Uncharacterized protein</fullName>
    </submittedName>
</protein>
<feature type="domain" description="ATP adenylyltransferase C-terminal" evidence="1">
    <location>
        <begin position="106"/>
        <end position="196"/>
    </location>
</feature>
<dbReference type="Pfam" id="PF19327">
    <property type="entry name" value="Ap4A_phos_N"/>
    <property type="match status" value="1"/>
</dbReference>
<feature type="domain" description="Ap4A phosphorylase 1/2 N-terminal" evidence="2">
    <location>
        <begin position="11"/>
        <end position="90"/>
    </location>
</feature>
<comment type="caution">
    <text evidence="3">The sequence shown here is derived from an EMBL/GenBank/DDBJ whole genome shotgun (WGS) entry which is preliminary data.</text>
</comment>
<reference evidence="3" key="1">
    <citation type="submission" date="2023-03" db="EMBL/GenBank/DDBJ databases">
        <title>Complete genome of Cladonia borealis.</title>
        <authorList>
            <person name="Park H."/>
        </authorList>
    </citation>
    <scope>NUCLEOTIDE SEQUENCE</scope>
    <source>
        <strain evidence="3">ANT050790</strain>
    </source>
</reference>
<evidence type="ECO:0000313" key="4">
    <source>
        <dbReference type="Proteomes" id="UP001166286"/>
    </source>
</evidence>
<dbReference type="InterPro" id="IPR036265">
    <property type="entry name" value="HIT-like_sf"/>
</dbReference>
<dbReference type="PANTHER" id="PTHR38420:SF1">
    <property type="entry name" value="PUTATIVE (AFU_ORTHOLOGUE AFUA_5G14690)-RELATED"/>
    <property type="match status" value="1"/>
</dbReference>
<dbReference type="InterPro" id="IPR043171">
    <property type="entry name" value="Ap4A_phos1/2-like"/>
</dbReference>
<dbReference type="AlphaFoldDB" id="A0AA39V5M9"/>
<dbReference type="InterPro" id="IPR045759">
    <property type="entry name" value="Ap4A_phos1/2_N"/>
</dbReference>
<accession>A0AA39V5M9</accession>
<organism evidence="3 4">
    <name type="scientific">Cladonia borealis</name>
    <dbReference type="NCBI Taxonomy" id="184061"/>
    <lineage>
        <taxon>Eukaryota</taxon>
        <taxon>Fungi</taxon>
        <taxon>Dikarya</taxon>
        <taxon>Ascomycota</taxon>
        <taxon>Pezizomycotina</taxon>
        <taxon>Lecanoromycetes</taxon>
        <taxon>OSLEUM clade</taxon>
        <taxon>Lecanoromycetidae</taxon>
        <taxon>Lecanorales</taxon>
        <taxon>Lecanorineae</taxon>
        <taxon>Cladoniaceae</taxon>
        <taxon>Cladonia</taxon>
    </lineage>
</organism>
<dbReference type="Pfam" id="PF09830">
    <property type="entry name" value="ATP_transf"/>
    <property type="match status" value="1"/>
</dbReference>
<dbReference type="InterPro" id="IPR009163">
    <property type="entry name" value="Ap4A_phos1/2"/>
</dbReference>
<dbReference type="Proteomes" id="UP001166286">
    <property type="component" value="Unassembled WGS sequence"/>
</dbReference>
<dbReference type="Gene3D" id="3.30.428.70">
    <property type="match status" value="1"/>
</dbReference>
<keyword evidence="4" id="KW-1185">Reference proteome</keyword>
<dbReference type="EMBL" id="JAFEKC020000009">
    <property type="protein sequence ID" value="KAK0512759.1"/>
    <property type="molecule type" value="Genomic_DNA"/>
</dbReference>
<dbReference type="GO" id="GO:0005524">
    <property type="term" value="F:ATP binding"/>
    <property type="evidence" value="ECO:0007669"/>
    <property type="project" value="InterPro"/>
</dbReference>
<dbReference type="SUPFAM" id="SSF54197">
    <property type="entry name" value="HIT-like"/>
    <property type="match status" value="1"/>
</dbReference>
<proteinExistence type="predicted"/>
<dbReference type="GO" id="GO:0009117">
    <property type="term" value="P:nucleotide metabolic process"/>
    <property type="evidence" value="ECO:0007669"/>
    <property type="project" value="InterPro"/>
</dbReference>
<sequence length="221" mass="24592">MPMPELFGLSTLLNKYCVYRAMLILHTALFALQTDDLDEQNLGATWAILHRIKTPQMIIYNNCSVEAGSSQGHKHIPIFPRQDSEVFQPFPSKALSTEGITDDIEGVPFKHFVIRLPTGVPSDYVFQQYRRLLNATKSALRDANAGGDYNLVLVRECLALTPRRCKGYGEDFIANAASMVGMMWMTSEEQRDKLLKLDLPGLSGTLGIPLQGALVGIEKPH</sequence>
<evidence type="ECO:0000313" key="3">
    <source>
        <dbReference type="EMBL" id="KAK0512759.1"/>
    </source>
</evidence>
<gene>
    <name evidence="3" type="ORF">JMJ35_004776</name>
</gene>
<evidence type="ECO:0000259" key="2">
    <source>
        <dbReference type="Pfam" id="PF19327"/>
    </source>
</evidence>
<dbReference type="PANTHER" id="PTHR38420">
    <property type="entry name" value="AP-4-A PHOSPHORYLASE II"/>
    <property type="match status" value="1"/>
</dbReference>
<dbReference type="InterPro" id="IPR019200">
    <property type="entry name" value="ATP_adenylylTrfase_C"/>
</dbReference>
<name>A0AA39V5M9_9LECA</name>
<evidence type="ECO:0000259" key="1">
    <source>
        <dbReference type="Pfam" id="PF09830"/>
    </source>
</evidence>
<dbReference type="GO" id="GO:0003877">
    <property type="term" value="F:ATP:ADP adenylyltransferase activity"/>
    <property type="evidence" value="ECO:0007669"/>
    <property type="project" value="InterPro"/>
</dbReference>